<evidence type="ECO:0000256" key="3">
    <source>
        <dbReference type="ARBA" id="ARBA00022448"/>
    </source>
</evidence>
<dbReference type="PANTHER" id="PTHR43649:SF34">
    <property type="entry name" value="ABC TRANSPORTER PERIPLASMIC-BINDING PROTEIN YCJN-RELATED"/>
    <property type="match status" value="1"/>
</dbReference>
<name>A0ABT9EEU9_9PROT</name>
<accession>A0ABT9EEU9</accession>
<sequence>LGRRYGGWSYLPLKYGRRHGTDRWIGVPFGGGTGPICYRVSTLREAGFERVPDDLQEFLRLCKAMQRLGRPAGFALGNAVGDGNGFANWMLWSHNASLTDEEGRVSINSRETVDALEYVRELYPTLVTGTLSWLDASNNRAYAAQEIHMTANGVSLYYALKSDARTRFIADDTEHTPLPKGRAHDIPQYSAGLNAMVFRHVRNIN</sequence>
<organism evidence="5 6">
    <name type="scientific">Paracraurococcus lichenis</name>
    <dbReference type="NCBI Taxonomy" id="3064888"/>
    <lineage>
        <taxon>Bacteria</taxon>
        <taxon>Pseudomonadati</taxon>
        <taxon>Pseudomonadota</taxon>
        <taxon>Alphaproteobacteria</taxon>
        <taxon>Acetobacterales</taxon>
        <taxon>Roseomonadaceae</taxon>
        <taxon>Paracraurococcus</taxon>
    </lineage>
</organism>
<dbReference type="InterPro" id="IPR006059">
    <property type="entry name" value="SBP"/>
</dbReference>
<comment type="caution">
    <text evidence="5">The sequence shown here is derived from an EMBL/GenBank/DDBJ whole genome shotgun (WGS) entry which is preliminary data.</text>
</comment>
<evidence type="ECO:0000313" key="5">
    <source>
        <dbReference type="EMBL" id="MDO9714641.1"/>
    </source>
</evidence>
<feature type="non-terminal residue" evidence="5">
    <location>
        <position position="1"/>
    </location>
</feature>
<comment type="similarity">
    <text evidence="2">Belongs to the bacterial solute-binding protein 1 family.</text>
</comment>
<dbReference type="Proteomes" id="UP001243009">
    <property type="component" value="Unassembled WGS sequence"/>
</dbReference>
<evidence type="ECO:0000256" key="1">
    <source>
        <dbReference type="ARBA" id="ARBA00004418"/>
    </source>
</evidence>
<evidence type="ECO:0000256" key="2">
    <source>
        <dbReference type="ARBA" id="ARBA00008520"/>
    </source>
</evidence>
<keyword evidence="6" id="KW-1185">Reference proteome</keyword>
<protein>
    <submittedName>
        <fullName evidence="5">Extracellular solute-binding protein</fullName>
    </submittedName>
</protein>
<dbReference type="EMBL" id="JAUTWS010000420">
    <property type="protein sequence ID" value="MDO9714641.1"/>
    <property type="molecule type" value="Genomic_DNA"/>
</dbReference>
<feature type="non-terminal residue" evidence="5">
    <location>
        <position position="205"/>
    </location>
</feature>
<dbReference type="Gene3D" id="3.40.190.10">
    <property type="entry name" value="Periplasmic binding protein-like II"/>
    <property type="match status" value="1"/>
</dbReference>
<dbReference type="RefSeq" id="WP_305109458.1">
    <property type="nucleotide sequence ID" value="NZ_JAUTWS010000420.1"/>
</dbReference>
<reference evidence="5 6" key="1">
    <citation type="submission" date="2023-08" db="EMBL/GenBank/DDBJ databases">
        <title>The draft genome sequence of Paracraurococcus sp. LOR1-02.</title>
        <authorList>
            <person name="Kingkaew E."/>
            <person name="Tanasupawat S."/>
        </authorList>
    </citation>
    <scope>NUCLEOTIDE SEQUENCE [LARGE SCALE GENOMIC DNA]</scope>
    <source>
        <strain evidence="5 6">LOR1-02</strain>
    </source>
</reference>
<dbReference type="InterPro" id="IPR050490">
    <property type="entry name" value="Bact_solute-bd_prot1"/>
</dbReference>
<proteinExistence type="inferred from homology"/>
<evidence type="ECO:0000313" key="6">
    <source>
        <dbReference type="Proteomes" id="UP001243009"/>
    </source>
</evidence>
<keyword evidence="4" id="KW-0732">Signal</keyword>
<evidence type="ECO:0000256" key="4">
    <source>
        <dbReference type="ARBA" id="ARBA00022729"/>
    </source>
</evidence>
<dbReference type="Pfam" id="PF13416">
    <property type="entry name" value="SBP_bac_8"/>
    <property type="match status" value="1"/>
</dbReference>
<gene>
    <name evidence="5" type="ORF">Q7A36_40600</name>
</gene>
<dbReference type="PANTHER" id="PTHR43649">
    <property type="entry name" value="ARABINOSE-BINDING PROTEIN-RELATED"/>
    <property type="match status" value="1"/>
</dbReference>
<dbReference type="SUPFAM" id="SSF53850">
    <property type="entry name" value="Periplasmic binding protein-like II"/>
    <property type="match status" value="1"/>
</dbReference>
<comment type="subcellular location">
    <subcellularLocation>
        <location evidence="1">Periplasm</location>
    </subcellularLocation>
</comment>
<keyword evidence="3" id="KW-0813">Transport</keyword>